<reference evidence="1" key="1">
    <citation type="journal article" date="2021" name="PeerJ">
        <title>Extensive microbial diversity within the chicken gut microbiome revealed by metagenomics and culture.</title>
        <authorList>
            <person name="Gilroy R."/>
            <person name="Ravi A."/>
            <person name="Getino M."/>
            <person name="Pursley I."/>
            <person name="Horton D.L."/>
            <person name="Alikhan N.F."/>
            <person name="Baker D."/>
            <person name="Gharbi K."/>
            <person name="Hall N."/>
            <person name="Watson M."/>
            <person name="Adriaenssens E.M."/>
            <person name="Foster-Nyarko E."/>
            <person name="Jarju S."/>
            <person name="Secka A."/>
            <person name="Antonio M."/>
            <person name="Oren A."/>
            <person name="Chaudhuri R.R."/>
            <person name="La Ragione R."/>
            <person name="Hildebrand F."/>
            <person name="Pallen M.J."/>
        </authorList>
    </citation>
    <scope>NUCLEOTIDE SEQUENCE</scope>
    <source>
        <strain evidence="1">ChiHcolR34-3080</strain>
    </source>
</reference>
<name>A0A9D1Q7U0_9FIRM</name>
<organism evidence="1 2">
    <name type="scientific">Candidatus Faecalibacterium intestinigallinarum</name>
    <dbReference type="NCBI Taxonomy" id="2838581"/>
    <lineage>
        <taxon>Bacteria</taxon>
        <taxon>Bacillati</taxon>
        <taxon>Bacillota</taxon>
        <taxon>Clostridia</taxon>
        <taxon>Eubacteriales</taxon>
        <taxon>Oscillospiraceae</taxon>
        <taxon>Faecalibacterium</taxon>
    </lineage>
</organism>
<sequence length="110" mass="11016">MSAKYWQKGEAIDYTAAAKIAAGDVVNLATRIGVAAADIAAGETGAVHVTGVFEMPKATGAVTLGQALYWVVADENISTAAGTEPANIPAGWAVAAAESADTTVLVKLLG</sequence>
<dbReference type="EMBL" id="DXHQ01000037">
    <property type="protein sequence ID" value="HIW08395.1"/>
    <property type="molecule type" value="Genomic_DNA"/>
</dbReference>
<evidence type="ECO:0000313" key="1">
    <source>
        <dbReference type="EMBL" id="HIW08395.1"/>
    </source>
</evidence>
<dbReference type="PIRSF" id="PIRSF030771">
    <property type="entry name" value="UCP030771"/>
    <property type="match status" value="1"/>
</dbReference>
<evidence type="ECO:0000313" key="2">
    <source>
        <dbReference type="Proteomes" id="UP000823933"/>
    </source>
</evidence>
<dbReference type="AlphaFoldDB" id="A0A9D1Q7U0"/>
<dbReference type="InterPro" id="IPR011231">
    <property type="entry name" value="Phage_VT1-Sakai_H0018"/>
</dbReference>
<reference evidence="1" key="2">
    <citation type="submission" date="2021-04" db="EMBL/GenBank/DDBJ databases">
        <authorList>
            <person name="Gilroy R."/>
        </authorList>
    </citation>
    <scope>NUCLEOTIDE SEQUENCE</scope>
    <source>
        <strain evidence="1">ChiHcolR34-3080</strain>
    </source>
</reference>
<gene>
    <name evidence="1" type="ORF">H9890_03205</name>
</gene>
<accession>A0A9D1Q7U0</accession>
<comment type="caution">
    <text evidence="1">The sequence shown here is derived from an EMBL/GenBank/DDBJ whole genome shotgun (WGS) entry which is preliminary data.</text>
</comment>
<protein>
    <submittedName>
        <fullName evidence="1">DUF2190 family protein</fullName>
    </submittedName>
</protein>
<dbReference type="Pfam" id="PF09956">
    <property type="entry name" value="Phage_cement_2"/>
    <property type="match status" value="1"/>
</dbReference>
<dbReference type="Proteomes" id="UP000823933">
    <property type="component" value="Unassembled WGS sequence"/>
</dbReference>
<proteinExistence type="predicted"/>